<sequence length="304" mass="34619">MSGGLLMEHIYSASVIIPTYNRINNLKRSLDSLVEQQLPKDEFEVLICDDGSSEDTLGLVKQYDDLLNIKYFFQEDKGFRAAAARNLGISNAEGNICIFIDNGIILHKNAIQEHIKAHQESSKASAVLGYVYGYDMATSNHEEIRGVVEQNSIDGAIDTLRNMKILDIREKIYLEFGDDLETWPAPFVVFWTCNVSVPRETLLEIGMFDESYTTWGGEDIDLGLALLQHGASIKLARSSMSIHFPHEKEHDWEIDEDKGEIELKKKKEYLVSKYSSPELKRWMEINDIDKLNRVLLAERQNSAI</sequence>
<dbReference type="SUPFAM" id="SSF53448">
    <property type="entry name" value="Nucleotide-diphospho-sugar transferases"/>
    <property type="match status" value="1"/>
</dbReference>
<dbReference type="InterPro" id="IPR050834">
    <property type="entry name" value="Glycosyltransf_2"/>
</dbReference>
<gene>
    <name evidence="4" type="ORF">FPZ44_06390</name>
</gene>
<dbReference type="Pfam" id="PF02709">
    <property type="entry name" value="Glyco_transf_7C"/>
    <property type="match status" value="1"/>
</dbReference>
<keyword evidence="1" id="KW-0808">Transferase</keyword>
<keyword evidence="5" id="KW-1185">Reference proteome</keyword>
<dbReference type="EMBL" id="VNJK01000001">
    <property type="protein sequence ID" value="TVX92709.1"/>
    <property type="molecule type" value="Genomic_DNA"/>
</dbReference>
<accession>A0A559IYK3</accession>
<feature type="domain" description="Glycosyltransferase 2-like" evidence="2">
    <location>
        <begin position="14"/>
        <end position="146"/>
    </location>
</feature>
<comment type="caution">
    <text evidence="4">The sequence shown here is derived from an EMBL/GenBank/DDBJ whole genome shotgun (WGS) entry which is preliminary data.</text>
</comment>
<feature type="domain" description="Galactosyltransferase C-terminal" evidence="3">
    <location>
        <begin position="186"/>
        <end position="242"/>
    </location>
</feature>
<reference evidence="4 5" key="1">
    <citation type="submission" date="2019-07" db="EMBL/GenBank/DDBJ databases">
        <authorList>
            <person name="Kim J."/>
        </authorList>
    </citation>
    <scope>NUCLEOTIDE SEQUENCE [LARGE SCALE GENOMIC DNA]</scope>
    <source>
        <strain evidence="4 5">N4</strain>
    </source>
</reference>
<dbReference type="AlphaFoldDB" id="A0A559IYK3"/>
<evidence type="ECO:0000313" key="4">
    <source>
        <dbReference type="EMBL" id="TVX92709.1"/>
    </source>
</evidence>
<evidence type="ECO:0000313" key="5">
    <source>
        <dbReference type="Proteomes" id="UP000318102"/>
    </source>
</evidence>
<dbReference type="Pfam" id="PF00535">
    <property type="entry name" value="Glycos_transf_2"/>
    <property type="match status" value="1"/>
</dbReference>
<dbReference type="InterPro" id="IPR001173">
    <property type="entry name" value="Glyco_trans_2-like"/>
</dbReference>
<protein>
    <submittedName>
        <fullName evidence="4">Glycosyltransferase</fullName>
    </submittedName>
</protein>
<evidence type="ECO:0000259" key="2">
    <source>
        <dbReference type="Pfam" id="PF00535"/>
    </source>
</evidence>
<proteinExistence type="predicted"/>
<dbReference type="Proteomes" id="UP000318102">
    <property type="component" value="Unassembled WGS sequence"/>
</dbReference>
<dbReference type="OrthoDB" id="9812302at2"/>
<evidence type="ECO:0000259" key="3">
    <source>
        <dbReference type="Pfam" id="PF02709"/>
    </source>
</evidence>
<organism evidence="4 5">
    <name type="scientific">Paenibacillus agilis</name>
    <dbReference type="NCBI Taxonomy" id="3020863"/>
    <lineage>
        <taxon>Bacteria</taxon>
        <taxon>Bacillati</taxon>
        <taxon>Bacillota</taxon>
        <taxon>Bacilli</taxon>
        <taxon>Bacillales</taxon>
        <taxon>Paenibacillaceae</taxon>
        <taxon>Paenibacillus</taxon>
    </lineage>
</organism>
<dbReference type="PANTHER" id="PTHR43685">
    <property type="entry name" value="GLYCOSYLTRANSFERASE"/>
    <property type="match status" value="1"/>
</dbReference>
<evidence type="ECO:0000256" key="1">
    <source>
        <dbReference type="ARBA" id="ARBA00022679"/>
    </source>
</evidence>
<dbReference type="Gene3D" id="3.90.550.10">
    <property type="entry name" value="Spore Coat Polysaccharide Biosynthesis Protein SpsA, Chain A"/>
    <property type="match status" value="1"/>
</dbReference>
<name>A0A559IYK3_9BACL</name>
<dbReference type="InterPro" id="IPR029044">
    <property type="entry name" value="Nucleotide-diphossugar_trans"/>
</dbReference>
<dbReference type="InterPro" id="IPR027791">
    <property type="entry name" value="Galactosyl_T_C"/>
</dbReference>
<dbReference type="PANTHER" id="PTHR43685:SF3">
    <property type="entry name" value="SLR2126 PROTEIN"/>
    <property type="match status" value="1"/>
</dbReference>
<dbReference type="GO" id="GO:0016740">
    <property type="term" value="F:transferase activity"/>
    <property type="evidence" value="ECO:0007669"/>
    <property type="project" value="UniProtKB-KW"/>
</dbReference>